<evidence type="ECO:0000313" key="1">
    <source>
        <dbReference type="EMBL" id="GAX53548.1"/>
    </source>
</evidence>
<gene>
    <name evidence="1" type="ORF">SO3561_05076</name>
</gene>
<accession>A0A250VH74</accession>
<dbReference type="NCBIfam" id="TIGR04267">
    <property type="entry name" value="mod_HExxH"/>
    <property type="match status" value="1"/>
</dbReference>
<protein>
    <submittedName>
        <fullName evidence="1">HEXXH motif domain-containing protein</fullName>
    </submittedName>
</protein>
<comment type="caution">
    <text evidence="1">The sequence shown here is derived from an EMBL/GenBank/DDBJ whole genome shotgun (WGS) entry which is preliminary data.</text>
</comment>
<dbReference type="SUPFAM" id="SSF48452">
    <property type="entry name" value="TPR-like"/>
    <property type="match status" value="1"/>
</dbReference>
<reference evidence="2" key="1">
    <citation type="submission" date="2017-05" db="EMBL/GenBank/DDBJ databases">
        <title>Streptomyces olivochromogenes NBRC 3561 whole genome shotgun sequence.</title>
        <authorList>
            <person name="Dohra H."/>
            <person name="Kodani S."/>
        </authorList>
    </citation>
    <scope>NUCLEOTIDE SEQUENCE [LARGE SCALE GENOMIC DNA]</scope>
    <source>
        <strain evidence="2">NBRC 3561</strain>
    </source>
</reference>
<sequence>MSAEPSPPHHHLPAAALAELARGEGDPATLDLLLEAERSRRLLLLRMLDDAMDTGPAWDLLSEAQQRSPSVVDELLMYPQTGMWLATALRRLRGSIPQDEPPLWVVLGHFSALAAVAALRAELDFSIEVPVRHGRVPLPTLGCAVLPTTEPWTTATVRAEGGRAVVETADATIAVPPAPGSAGPGWHQVRRLAVGPAGRQLDVALDDLDPYRTYPQPTEPRPLSEEAVTQWRQELERAWRVLLRELPGTAEAMRRGVFSLTPTPARERFRPRSVTSGDAFGGIEASEPDDAVQLAVTLVHEFQHTKLGGLLHLTPLLTDSADASTELWYAPWRDDPRPLDGLLQGIYAFVGIARFWRAHREEADAQQAIAHFEFALWRTHVATALEQVHRHPRRTPLGAALLDTLRGHCAQWLKEPVPEEQLALARLCAADHVARWRVHHLRPPAPAVEEAVRAWLAGASGPPAALAAEPDLVPDLSARWLDSMAMLARHHLSTTPDERPPSEDPEKAAAHVTGALPGDALLAAGDPTAAQHAYRAHLAVEPERAGAWAGLGHALKAAGTEPAAAHLLCHWPERARTVHHAVLRATGTAPDPVRLAAWLASPTGSR</sequence>
<dbReference type="InterPro" id="IPR011990">
    <property type="entry name" value="TPR-like_helical_dom_sf"/>
</dbReference>
<evidence type="ECO:0000313" key="2">
    <source>
        <dbReference type="Proteomes" id="UP000217446"/>
    </source>
</evidence>
<keyword evidence="2" id="KW-1185">Reference proteome</keyword>
<dbReference type="InterPro" id="IPR026337">
    <property type="entry name" value="AKG_HExxH"/>
</dbReference>
<dbReference type="RefSeq" id="WP_067371697.1">
    <property type="nucleotide sequence ID" value="NZ_BDQI01000010.1"/>
</dbReference>
<dbReference type="STRING" id="1963.AQJ27_22660"/>
<dbReference type="Proteomes" id="UP000217446">
    <property type="component" value="Unassembled WGS sequence"/>
</dbReference>
<dbReference type="EMBL" id="BDQI01000010">
    <property type="protein sequence ID" value="GAX53548.1"/>
    <property type="molecule type" value="Genomic_DNA"/>
</dbReference>
<dbReference type="AlphaFoldDB" id="A0A250VH74"/>
<name>A0A250VH74_STROL</name>
<proteinExistence type="predicted"/>
<organism evidence="1 2">
    <name type="scientific">Streptomyces olivochromogenes</name>
    <dbReference type="NCBI Taxonomy" id="1963"/>
    <lineage>
        <taxon>Bacteria</taxon>
        <taxon>Bacillati</taxon>
        <taxon>Actinomycetota</taxon>
        <taxon>Actinomycetes</taxon>
        <taxon>Kitasatosporales</taxon>
        <taxon>Streptomycetaceae</taxon>
        <taxon>Streptomyces</taxon>
    </lineage>
</organism>